<proteinExistence type="predicted"/>
<evidence type="ECO:0000259" key="5">
    <source>
        <dbReference type="Pfam" id="PF02892"/>
    </source>
</evidence>
<dbReference type="SMR" id="A0A067DB55"/>
<reference evidence="6 7" key="1">
    <citation type="submission" date="2014-04" db="EMBL/GenBank/DDBJ databases">
        <authorList>
            <consortium name="International Citrus Genome Consortium"/>
            <person name="Gmitter F."/>
            <person name="Chen C."/>
            <person name="Farmerie W."/>
            <person name="Harkins T."/>
            <person name="Desany B."/>
            <person name="Mohiuddin M."/>
            <person name="Kodira C."/>
            <person name="Borodovsky M."/>
            <person name="Lomsadze A."/>
            <person name="Burns P."/>
            <person name="Jenkins J."/>
            <person name="Prochnik S."/>
            <person name="Shu S."/>
            <person name="Chapman J."/>
            <person name="Pitluck S."/>
            <person name="Schmutz J."/>
            <person name="Rokhsar D."/>
        </authorList>
    </citation>
    <scope>NUCLEOTIDE SEQUENCE</scope>
</reference>
<sequence>MMAITLKVIQPLVLYMVCCDVEEGLGQSCRSILRKKNNGIDKVVCIYCNNALVARSTDGTKHLHDHLKRC</sequence>
<name>A0A067DB55_CITSI</name>
<evidence type="ECO:0000313" key="6">
    <source>
        <dbReference type="EMBL" id="KDO40194.1"/>
    </source>
</evidence>
<keyword evidence="4" id="KW-0732">Signal</keyword>
<evidence type="ECO:0000256" key="3">
    <source>
        <dbReference type="ARBA" id="ARBA00022833"/>
    </source>
</evidence>
<evidence type="ECO:0000256" key="1">
    <source>
        <dbReference type="ARBA" id="ARBA00022723"/>
    </source>
</evidence>
<dbReference type="GO" id="GO:0003677">
    <property type="term" value="F:DNA binding"/>
    <property type="evidence" value="ECO:0007669"/>
    <property type="project" value="InterPro"/>
</dbReference>
<protein>
    <recommendedName>
        <fullName evidence="5">BED-type domain-containing protein</fullName>
    </recommendedName>
</protein>
<dbReference type="Pfam" id="PF02892">
    <property type="entry name" value="zf-BED"/>
    <property type="match status" value="1"/>
</dbReference>
<dbReference type="InterPro" id="IPR003656">
    <property type="entry name" value="Znf_BED"/>
</dbReference>
<keyword evidence="3" id="KW-0862">Zinc</keyword>
<dbReference type="Proteomes" id="UP000027120">
    <property type="component" value="Unassembled WGS sequence"/>
</dbReference>
<keyword evidence="7" id="KW-1185">Reference proteome</keyword>
<evidence type="ECO:0000256" key="4">
    <source>
        <dbReference type="SAM" id="SignalP"/>
    </source>
</evidence>
<dbReference type="EMBL" id="KK786083">
    <property type="protein sequence ID" value="KDO40194.1"/>
    <property type="molecule type" value="Genomic_DNA"/>
</dbReference>
<gene>
    <name evidence="6" type="ORF">CISIN_1g035194mg</name>
</gene>
<feature type="domain" description="BED-type" evidence="5">
    <location>
        <begin position="42"/>
        <end position="70"/>
    </location>
</feature>
<evidence type="ECO:0000313" key="7">
    <source>
        <dbReference type="Proteomes" id="UP000027120"/>
    </source>
</evidence>
<evidence type="ECO:0000256" key="2">
    <source>
        <dbReference type="ARBA" id="ARBA00022771"/>
    </source>
</evidence>
<dbReference type="AlphaFoldDB" id="A0A067DB55"/>
<feature type="chain" id="PRO_5001635423" description="BED-type domain-containing protein" evidence="4">
    <location>
        <begin position="27"/>
        <end position="70"/>
    </location>
</feature>
<keyword evidence="1" id="KW-0479">Metal-binding</keyword>
<organism evidence="6 7">
    <name type="scientific">Citrus sinensis</name>
    <name type="common">Sweet orange</name>
    <name type="synonym">Citrus aurantium var. sinensis</name>
    <dbReference type="NCBI Taxonomy" id="2711"/>
    <lineage>
        <taxon>Eukaryota</taxon>
        <taxon>Viridiplantae</taxon>
        <taxon>Streptophyta</taxon>
        <taxon>Embryophyta</taxon>
        <taxon>Tracheophyta</taxon>
        <taxon>Spermatophyta</taxon>
        <taxon>Magnoliopsida</taxon>
        <taxon>eudicotyledons</taxon>
        <taxon>Gunneridae</taxon>
        <taxon>Pentapetalae</taxon>
        <taxon>rosids</taxon>
        <taxon>malvids</taxon>
        <taxon>Sapindales</taxon>
        <taxon>Rutaceae</taxon>
        <taxon>Aurantioideae</taxon>
        <taxon>Citrus</taxon>
    </lineage>
</organism>
<keyword evidence="2" id="KW-0863">Zinc-finger</keyword>
<feature type="signal peptide" evidence="4">
    <location>
        <begin position="1"/>
        <end position="26"/>
    </location>
</feature>
<accession>A0A067DB55</accession>
<dbReference type="GO" id="GO:0008270">
    <property type="term" value="F:zinc ion binding"/>
    <property type="evidence" value="ECO:0007669"/>
    <property type="project" value="UniProtKB-KW"/>
</dbReference>